<evidence type="ECO:0000256" key="4">
    <source>
        <dbReference type="ARBA" id="ARBA00023125"/>
    </source>
</evidence>
<dbReference type="GO" id="GO:0003700">
    <property type="term" value="F:DNA-binding transcription factor activity"/>
    <property type="evidence" value="ECO:0007669"/>
    <property type="project" value="TreeGrafter"/>
</dbReference>
<sequence>MVASCVAYKCNSLHYKNTNIQFHGLPFKRPDILTRWINAIKRADWTPTKSSKLCSVHTLNTEYGLVPVLKY</sequence>
<dbReference type="PANTHER" id="PTHR46600:SF7">
    <property type="entry name" value="SI:DKEY-228B2.6-RELATED"/>
    <property type="match status" value="1"/>
</dbReference>
<dbReference type="GO" id="GO:0005634">
    <property type="term" value="C:nucleus"/>
    <property type="evidence" value="ECO:0007669"/>
    <property type="project" value="TreeGrafter"/>
</dbReference>
<evidence type="ECO:0000259" key="6">
    <source>
        <dbReference type="PROSITE" id="PS50950"/>
    </source>
</evidence>
<comment type="caution">
    <text evidence="7">The sequence shown here is derived from an EMBL/GenBank/DDBJ whole genome shotgun (WGS) entry which is preliminary data.</text>
</comment>
<feature type="domain" description="THAP-type" evidence="6">
    <location>
        <begin position="1"/>
        <end position="71"/>
    </location>
</feature>
<evidence type="ECO:0000256" key="5">
    <source>
        <dbReference type="PROSITE-ProRule" id="PRU00309"/>
    </source>
</evidence>
<keyword evidence="3" id="KW-0862">Zinc</keyword>
<dbReference type="PROSITE" id="PS50950">
    <property type="entry name" value="ZF_THAP"/>
    <property type="match status" value="1"/>
</dbReference>
<evidence type="ECO:0000256" key="3">
    <source>
        <dbReference type="ARBA" id="ARBA00022833"/>
    </source>
</evidence>
<dbReference type="GO" id="GO:0000978">
    <property type="term" value="F:RNA polymerase II cis-regulatory region sequence-specific DNA binding"/>
    <property type="evidence" value="ECO:0007669"/>
    <property type="project" value="TreeGrafter"/>
</dbReference>
<keyword evidence="1" id="KW-0479">Metal-binding</keyword>
<dbReference type="GO" id="GO:0006357">
    <property type="term" value="P:regulation of transcription by RNA polymerase II"/>
    <property type="evidence" value="ECO:0007669"/>
    <property type="project" value="TreeGrafter"/>
</dbReference>
<dbReference type="InterPro" id="IPR026516">
    <property type="entry name" value="THAP1/10"/>
</dbReference>
<dbReference type="EMBL" id="JASPKY010000222">
    <property type="protein sequence ID" value="KAK9719179.1"/>
    <property type="molecule type" value="Genomic_DNA"/>
</dbReference>
<accession>A0AAW1KJY0</accession>
<organism evidence="7 8">
    <name type="scientific">Popillia japonica</name>
    <name type="common">Japanese beetle</name>
    <dbReference type="NCBI Taxonomy" id="7064"/>
    <lineage>
        <taxon>Eukaryota</taxon>
        <taxon>Metazoa</taxon>
        <taxon>Ecdysozoa</taxon>
        <taxon>Arthropoda</taxon>
        <taxon>Hexapoda</taxon>
        <taxon>Insecta</taxon>
        <taxon>Pterygota</taxon>
        <taxon>Neoptera</taxon>
        <taxon>Endopterygota</taxon>
        <taxon>Coleoptera</taxon>
        <taxon>Polyphaga</taxon>
        <taxon>Scarabaeiformia</taxon>
        <taxon>Scarabaeidae</taxon>
        <taxon>Rutelinae</taxon>
        <taxon>Popillia</taxon>
    </lineage>
</organism>
<evidence type="ECO:0000313" key="8">
    <source>
        <dbReference type="Proteomes" id="UP001458880"/>
    </source>
</evidence>
<dbReference type="PANTHER" id="PTHR46600">
    <property type="entry name" value="THAP DOMAIN-CONTAINING"/>
    <property type="match status" value="1"/>
</dbReference>
<keyword evidence="8" id="KW-1185">Reference proteome</keyword>
<protein>
    <submittedName>
        <fullName evidence="7">THAP domain</fullName>
    </submittedName>
</protein>
<dbReference type="SUPFAM" id="SSF57716">
    <property type="entry name" value="Glucocorticoid receptor-like (DNA-binding domain)"/>
    <property type="match status" value="1"/>
</dbReference>
<keyword evidence="2 5" id="KW-0863">Zinc-finger</keyword>
<name>A0AAW1KJY0_POPJA</name>
<reference evidence="7 8" key="1">
    <citation type="journal article" date="2024" name="BMC Genomics">
        <title>De novo assembly and annotation of Popillia japonica's genome with initial clues to its potential as an invasive pest.</title>
        <authorList>
            <person name="Cucini C."/>
            <person name="Boschi S."/>
            <person name="Funari R."/>
            <person name="Cardaioli E."/>
            <person name="Iannotti N."/>
            <person name="Marturano G."/>
            <person name="Paoli F."/>
            <person name="Bruttini M."/>
            <person name="Carapelli A."/>
            <person name="Frati F."/>
            <person name="Nardi F."/>
        </authorList>
    </citation>
    <scope>NUCLEOTIDE SEQUENCE [LARGE SCALE GENOMIC DNA]</scope>
    <source>
        <strain evidence="7">DMR45628</strain>
    </source>
</reference>
<evidence type="ECO:0000313" key="7">
    <source>
        <dbReference type="EMBL" id="KAK9719179.1"/>
    </source>
</evidence>
<evidence type="ECO:0000256" key="1">
    <source>
        <dbReference type="ARBA" id="ARBA00022723"/>
    </source>
</evidence>
<dbReference type="Pfam" id="PF05485">
    <property type="entry name" value="THAP"/>
    <property type="match status" value="1"/>
</dbReference>
<dbReference type="GO" id="GO:0008270">
    <property type="term" value="F:zinc ion binding"/>
    <property type="evidence" value="ECO:0007669"/>
    <property type="project" value="UniProtKB-KW"/>
</dbReference>
<dbReference type="AlphaFoldDB" id="A0AAW1KJY0"/>
<dbReference type="InterPro" id="IPR006612">
    <property type="entry name" value="THAP_Znf"/>
</dbReference>
<keyword evidence="4 5" id="KW-0238">DNA-binding</keyword>
<dbReference type="Proteomes" id="UP001458880">
    <property type="component" value="Unassembled WGS sequence"/>
</dbReference>
<proteinExistence type="predicted"/>
<evidence type="ECO:0000256" key="2">
    <source>
        <dbReference type="ARBA" id="ARBA00022771"/>
    </source>
</evidence>
<gene>
    <name evidence="7" type="ORF">QE152_g22855</name>
</gene>